<protein>
    <submittedName>
        <fullName evidence="3">Uncharacterized protein</fullName>
    </submittedName>
</protein>
<name>A0A8J4CQH9_9CHLO</name>
<organism evidence="3 4">
    <name type="scientific">Volvox reticuliferus</name>
    <dbReference type="NCBI Taxonomy" id="1737510"/>
    <lineage>
        <taxon>Eukaryota</taxon>
        <taxon>Viridiplantae</taxon>
        <taxon>Chlorophyta</taxon>
        <taxon>core chlorophytes</taxon>
        <taxon>Chlorophyceae</taxon>
        <taxon>CS clade</taxon>
        <taxon>Chlamydomonadales</taxon>
        <taxon>Volvocaceae</taxon>
        <taxon>Volvox</taxon>
    </lineage>
</organism>
<feature type="region of interest" description="Disordered" evidence="2">
    <location>
        <begin position="223"/>
        <end position="264"/>
    </location>
</feature>
<dbReference type="AlphaFoldDB" id="A0A8J4CQH9"/>
<evidence type="ECO:0000256" key="2">
    <source>
        <dbReference type="SAM" id="MobiDB-lite"/>
    </source>
</evidence>
<sequence length="494" mass="54175">MATMAKDYHQTFQDLDRRAMAPEYNFNQINQNLDSLPDPLAAVLRVVEARKKREAEEQQRREANRRLQEQLTRKHDELAQKDLEDAAAEEQMQDANMPTVVSEEVKEPEIMEALCLVPPQPLPAVDLSPLGLPQSLSREEALALLQQLMITRQLFVHVGAFDGHSAGPILKVLFDIVAFGENPFSAYQQLMRYYNEANREDIGWVPTLQSFFTALTTLGYQPPKGHGAGAGGSRKRGAGQEDSSTSPRGEAAGGCSGSSSRGGGGAEISPARLFNLQGLLRLLAELTRLHLQSRVDLGFGNQDQATGKGLITALLRILMDARLSALMHADVCVALEGIMQPWDETLWRRIWDETTLTAAELGPSHRAAYRLITAVQGLSDRLRTWQQQAAMQLLKKTLPQGMAGGSGSAGSHRGQVGVDIRQVQTLLGKASPAAVRTLLSGMGRSKADRRSVGSAAAGMDYWRLLTVLQCAHLVVWTTVHVAEGEEEEDMARWI</sequence>
<evidence type="ECO:0000256" key="1">
    <source>
        <dbReference type="SAM" id="Coils"/>
    </source>
</evidence>
<proteinExistence type="predicted"/>
<reference evidence="3" key="1">
    <citation type="journal article" date="2021" name="Proc. Natl. Acad. Sci. U.S.A.">
        <title>Three genomes in the algal genus Volvox reveal the fate of a haploid sex-determining region after a transition to homothallism.</title>
        <authorList>
            <person name="Yamamoto K."/>
            <person name="Hamaji T."/>
            <person name="Kawai-Toyooka H."/>
            <person name="Matsuzaki R."/>
            <person name="Takahashi F."/>
            <person name="Nishimura Y."/>
            <person name="Kawachi M."/>
            <person name="Noguchi H."/>
            <person name="Minakuchi Y."/>
            <person name="Umen J.G."/>
            <person name="Toyoda A."/>
            <person name="Nozaki H."/>
        </authorList>
    </citation>
    <scope>NUCLEOTIDE SEQUENCE</scope>
    <source>
        <strain evidence="3">NIES-3786</strain>
    </source>
</reference>
<dbReference type="EMBL" id="BNCP01000037">
    <property type="protein sequence ID" value="GIL86983.1"/>
    <property type="molecule type" value="Genomic_DNA"/>
</dbReference>
<accession>A0A8J4CQH9</accession>
<keyword evidence="1" id="KW-0175">Coiled coil</keyword>
<dbReference type="Proteomes" id="UP000747110">
    <property type="component" value="Unassembled WGS sequence"/>
</dbReference>
<feature type="non-terminal residue" evidence="3">
    <location>
        <position position="494"/>
    </location>
</feature>
<feature type="coiled-coil region" evidence="1">
    <location>
        <begin position="46"/>
        <end position="84"/>
    </location>
</feature>
<evidence type="ECO:0000313" key="3">
    <source>
        <dbReference type="EMBL" id="GIL86983.1"/>
    </source>
</evidence>
<comment type="caution">
    <text evidence="3">The sequence shown here is derived from an EMBL/GenBank/DDBJ whole genome shotgun (WGS) entry which is preliminary data.</text>
</comment>
<keyword evidence="4" id="KW-1185">Reference proteome</keyword>
<evidence type="ECO:0000313" key="4">
    <source>
        <dbReference type="Proteomes" id="UP000747110"/>
    </source>
</evidence>
<feature type="compositionally biased region" description="Gly residues" evidence="2">
    <location>
        <begin position="251"/>
        <end position="264"/>
    </location>
</feature>
<gene>
    <name evidence="3" type="ORF">Vretifemale_15172</name>
</gene>
<dbReference type="OrthoDB" id="537639at2759"/>